<accession>A0A1R1YMY3</accession>
<sequence length="493" mass="55644">MFKIDSKTLGKTNLLRLLKSGKLHLSTAKPQLSPFSSSSNRLNILQKNLSSRFINNARTEKIVFASIQDNQFSNLNDKRSFGSLSNSCSRSLKFSNISSYSLNSRLYNTGGKNEADLENKTEPPKLNLNSLNLGIGSSSGLAGKILTESTGVPSSEEQTSSEKTTSETPEKMSDSTQTEADFKEATKNMTPAEKRRARRMRANLNRTEVKKSSSAKFASYGIMVGLIIGAIGYFGQPYSEEEAEEGLKDNEGDSGALQMFKRMFTRSKESYKFFVNPTSKKLLPDPSDEQMPYTLVVSLDDLLIHTSWDDLSYLNRDLSKVILLDIIPKEDSLQPENSVKVPQFKGEPGDDWLRRVIPFFEYVFMMETKDVREVLSKFGNGDLADEYQKWEKDLIEKLNSDWENKKAKKEEYSNTFMGSVGALVFGSATNSTTNSKPPVPQFIQMRNNMRSNFQVQHRKMLEIASEEMRKFEEEALKAKNENTIWTVAQSMAK</sequence>
<organism evidence="4 5">
    <name type="scientific">Smittium culicis</name>
    <dbReference type="NCBI Taxonomy" id="133412"/>
    <lineage>
        <taxon>Eukaryota</taxon>
        <taxon>Fungi</taxon>
        <taxon>Fungi incertae sedis</taxon>
        <taxon>Zoopagomycota</taxon>
        <taxon>Kickxellomycotina</taxon>
        <taxon>Harpellomycetes</taxon>
        <taxon>Harpellales</taxon>
        <taxon>Legeriomycetaceae</taxon>
        <taxon>Smittium</taxon>
    </lineage>
</organism>
<dbReference type="Pfam" id="PF03031">
    <property type="entry name" value="NIF"/>
    <property type="match status" value="1"/>
</dbReference>
<keyword evidence="5" id="KW-1185">Reference proteome</keyword>
<evidence type="ECO:0000313" key="4">
    <source>
        <dbReference type="EMBL" id="OMJ28271.1"/>
    </source>
</evidence>
<dbReference type="InterPro" id="IPR023214">
    <property type="entry name" value="HAD_sf"/>
</dbReference>
<evidence type="ECO:0000313" key="5">
    <source>
        <dbReference type="Proteomes" id="UP000187429"/>
    </source>
</evidence>
<feature type="region of interest" description="Disordered" evidence="2">
    <location>
        <begin position="149"/>
        <end position="179"/>
    </location>
</feature>
<protein>
    <submittedName>
        <fullName evidence="4">Mitochondrial import inner membrane translocase subunit TIM50</fullName>
    </submittedName>
</protein>
<dbReference type="SUPFAM" id="SSF56784">
    <property type="entry name" value="HAD-like"/>
    <property type="match status" value="1"/>
</dbReference>
<evidence type="ECO:0000259" key="3">
    <source>
        <dbReference type="Pfam" id="PF03031"/>
    </source>
</evidence>
<name>A0A1R1YMY3_9FUNG</name>
<gene>
    <name evidence="4" type="ORF">AYI69_g2256</name>
</gene>
<dbReference type="EMBL" id="LSSM01000659">
    <property type="protein sequence ID" value="OMJ28271.1"/>
    <property type="molecule type" value="Genomic_DNA"/>
</dbReference>
<dbReference type="Proteomes" id="UP000187429">
    <property type="component" value="Unassembled WGS sequence"/>
</dbReference>
<reference evidence="5" key="1">
    <citation type="submission" date="2017-01" db="EMBL/GenBank/DDBJ databases">
        <authorList>
            <person name="Wang Y."/>
            <person name="White M."/>
            <person name="Kvist S."/>
            <person name="Moncalvo J.-M."/>
        </authorList>
    </citation>
    <scope>NUCLEOTIDE SEQUENCE [LARGE SCALE GENOMIC DNA]</scope>
    <source>
        <strain evidence="5">ID-206-W2</strain>
    </source>
</reference>
<evidence type="ECO:0000256" key="1">
    <source>
        <dbReference type="SAM" id="Coils"/>
    </source>
</evidence>
<dbReference type="OrthoDB" id="287041at2759"/>
<proteinExistence type="predicted"/>
<dbReference type="Gene3D" id="3.40.50.1000">
    <property type="entry name" value="HAD superfamily/HAD-like"/>
    <property type="match status" value="1"/>
</dbReference>
<feature type="compositionally biased region" description="Basic and acidic residues" evidence="2">
    <location>
        <begin position="164"/>
        <end position="173"/>
    </location>
</feature>
<dbReference type="AlphaFoldDB" id="A0A1R1YMY3"/>
<keyword evidence="1" id="KW-0175">Coiled coil</keyword>
<feature type="domain" description="FCP1 homology" evidence="3">
    <location>
        <begin position="310"/>
        <end position="372"/>
    </location>
</feature>
<evidence type="ECO:0000256" key="2">
    <source>
        <dbReference type="SAM" id="MobiDB-lite"/>
    </source>
</evidence>
<feature type="coiled-coil region" evidence="1">
    <location>
        <begin position="454"/>
        <end position="481"/>
    </location>
</feature>
<dbReference type="InterPro" id="IPR036412">
    <property type="entry name" value="HAD-like_sf"/>
</dbReference>
<feature type="compositionally biased region" description="Low complexity" evidence="2">
    <location>
        <begin position="153"/>
        <end position="163"/>
    </location>
</feature>
<comment type="caution">
    <text evidence="4">The sequence shown here is derived from an EMBL/GenBank/DDBJ whole genome shotgun (WGS) entry which is preliminary data.</text>
</comment>
<dbReference type="InterPro" id="IPR004274">
    <property type="entry name" value="FCP1_dom"/>
</dbReference>